<dbReference type="Proteomes" id="UP000037247">
    <property type="component" value="Unassembled WGS sequence"/>
</dbReference>
<reference evidence="2 3" key="1">
    <citation type="submission" date="2015-05" db="EMBL/GenBank/DDBJ databases">
        <title>Draft genome sequence of the bacterium Gordonia jacobaea a new member of the Gordonia genus.</title>
        <authorList>
            <person name="Jimenez-Galisteo G."/>
            <person name="Dominguez A."/>
            <person name="Munoz E."/>
            <person name="Vinas M."/>
        </authorList>
    </citation>
    <scope>NUCLEOTIDE SEQUENCE [LARGE SCALE GENOMIC DNA]</scope>
    <source>
        <strain evidence="3">mv1</strain>
    </source>
</reference>
<feature type="chain" id="PRO_5046031840" evidence="1">
    <location>
        <begin position="38"/>
        <end position="335"/>
    </location>
</feature>
<comment type="caution">
    <text evidence="2">The sequence shown here is derived from an EMBL/GenBank/DDBJ whole genome shotgun (WGS) entry which is preliminary data.</text>
</comment>
<accession>A0ABR5IE95</accession>
<name>A0ABR5IE95_9ACTN</name>
<sequence>MLRHRVLTPSLRTATLRRTTALATACAAACATVIVTAVTGTGTADAAAPCPGGAAPARLVGTVPGAALEGLTVDSRGRLYTTDLVSGRVFRLDRPGAGAVPIAKVPSGGAGALAWTPDGTLLVGYGSDPRVFLGDAIRPGAIARLDVNSLALRPWVGGLSAADGMDVSARGNVYATNDFGNLVGRITPTGAVQANWASIPSANGAVLNRDDSFLYVSRTFSNPGVSRISTGNPRVVQSLLTLGGADTLAAPDGLTLDAADRPVVPFNASGQIVRITSPGRYCVLASGLPLSSVVSYGRSASGFSAGHLYRAGFDGRIFEIPSGYSAGSVAAFPGR</sequence>
<dbReference type="EMBL" id="LDTZ01000015">
    <property type="protein sequence ID" value="KNA91880.1"/>
    <property type="molecule type" value="Genomic_DNA"/>
</dbReference>
<dbReference type="InterPro" id="IPR011042">
    <property type="entry name" value="6-blade_b-propeller_TolB-like"/>
</dbReference>
<evidence type="ECO:0000313" key="3">
    <source>
        <dbReference type="Proteomes" id="UP000037247"/>
    </source>
</evidence>
<evidence type="ECO:0000313" key="2">
    <source>
        <dbReference type="EMBL" id="KNA91880.1"/>
    </source>
</evidence>
<protein>
    <submittedName>
        <fullName evidence="2">NHL repeat containing protein</fullName>
    </submittedName>
</protein>
<keyword evidence="3" id="KW-1185">Reference proteome</keyword>
<organism evidence="2 3">
    <name type="scientific">Gordonia jacobaea</name>
    <dbReference type="NCBI Taxonomy" id="122202"/>
    <lineage>
        <taxon>Bacteria</taxon>
        <taxon>Bacillati</taxon>
        <taxon>Actinomycetota</taxon>
        <taxon>Actinomycetes</taxon>
        <taxon>Mycobacteriales</taxon>
        <taxon>Gordoniaceae</taxon>
        <taxon>Gordonia</taxon>
    </lineage>
</organism>
<dbReference type="SUPFAM" id="SSF63829">
    <property type="entry name" value="Calcium-dependent phosphotriesterase"/>
    <property type="match status" value="1"/>
</dbReference>
<gene>
    <name evidence="2" type="ORF">ABW18_06650</name>
</gene>
<proteinExistence type="predicted"/>
<feature type="signal peptide" evidence="1">
    <location>
        <begin position="1"/>
        <end position="37"/>
    </location>
</feature>
<keyword evidence="1" id="KW-0732">Signal</keyword>
<dbReference type="RefSeq" id="WP_049698219.1">
    <property type="nucleotide sequence ID" value="NZ_JAQDQF010000005.1"/>
</dbReference>
<dbReference type="Gene3D" id="2.120.10.30">
    <property type="entry name" value="TolB, C-terminal domain"/>
    <property type="match status" value="1"/>
</dbReference>
<evidence type="ECO:0000256" key="1">
    <source>
        <dbReference type="SAM" id="SignalP"/>
    </source>
</evidence>